<evidence type="ECO:0000256" key="3">
    <source>
        <dbReference type="SAM" id="MobiDB-lite"/>
    </source>
</evidence>
<dbReference type="Proteomes" id="UP000249390">
    <property type="component" value="Unassembled WGS sequence"/>
</dbReference>
<dbReference type="PANTHER" id="PTHR10795">
    <property type="entry name" value="PROPROTEIN CONVERTASE SUBTILISIN/KEXIN"/>
    <property type="match status" value="1"/>
</dbReference>
<evidence type="ECO:0000256" key="2">
    <source>
        <dbReference type="ARBA" id="ARBA00022729"/>
    </source>
</evidence>
<dbReference type="InterPro" id="IPR045051">
    <property type="entry name" value="SBT"/>
</dbReference>
<evidence type="ECO:0000256" key="4">
    <source>
        <dbReference type="SAM" id="Phobius"/>
    </source>
</evidence>
<dbReference type="SUPFAM" id="SSF52743">
    <property type="entry name" value="Subtilisin-like"/>
    <property type="match status" value="1"/>
</dbReference>
<accession>A0A328D3H8</accession>
<dbReference type="InterPro" id="IPR036852">
    <property type="entry name" value="Peptidase_S8/S53_dom_sf"/>
</dbReference>
<sequence length="163" mass="17739">MGGDVQLRAIELTRHRIVVDHEDHNFRRLYNWWILSFNYSSLGPVPSWWKGEYKSGKNFNVSSCNRKLIGARYFSKGYEAALGPIDESKESNSPRDDDDDGTHASSMATGSLIPDAGLLGSTSGSALGMASRARVAVYMVCWVGGCFSADIFGLTGSGMDSSN</sequence>
<dbReference type="AlphaFoldDB" id="A0A328D3H8"/>
<keyword evidence="4" id="KW-1133">Transmembrane helix</keyword>
<evidence type="ECO:0000313" key="6">
    <source>
        <dbReference type="Proteomes" id="UP000249390"/>
    </source>
</evidence>
<evidence type="ECO:0000256" key="1">
    <source>
        <dbReference type="ARBA" id="ARBA00011073"/>
    </source>
</evidence>
<dbReference type="Gene3D" id="3.40.50.200">
    <property type="entry name" value="Peptidase S8/S53 domain"/>
    <property type="match status" value="1"/>
</dbReference>
<name>A0A328D3H8_9ASTE</name>
<dbReference type="GO" id="GO:0004252">
    <property type="term" value="F:serine-type endopeptidase activity"/>
    <property type="evidence" value="ECO:0007669"/>
    <property type="project" value="InterPro"/>
</dbReference>
<dbReference type="GO" id="GO:0006508">
    <property type="term" value="P:proteolysis"/>
    <property type="evidence" value="ECO:0007669"/>
    <property type="project" value="InterPro"/>
</dbReference>
<feature type="transmembrane region" description="Helical" evidence="4">
    <location>
        <begin position="135"/>
        <end position="154"/>
    </location>
</feature>
<keyword evidence="2" id="KW-0732">Signal</keyword>
<keyword evidence="4" id="KW-0472">Membrane</keyword>
<reference evidence="5 6" key="1">
    <citation type="submission" date="2018-06" db="EMBL/GenBank/DDBJ databases">
        <title>The Genome of Cuscuta australis (Dodder) Provides Insight into the Evolution of Plant Parasitism.</title>
        <authorList>
            <person name="Liu H."/>
        </authorList>
    </citation>
    <scope>NUCLEOTIDE SEQUENCE [LARGE SCALE GENOMIC DNA]</scope>
    <source>
        <strain evidence="6">cv. Yunnan</strain>
        <tissue evidence="5">Vines</tissue>
    </source>
</reference>
<evidence type="ECO:0000313" key="5">
    <source>
        <dbReference type="EMBL" id="RAL38929.1"/>
    </source>
</evidence>
<feature type="region of interest" description="Disordered" evidence="3">
    <location>
        <begin position="85"/>
        <end position="106"/>
    </location>
</feature>
<comment type="caution">
    <text evidence="5">The sequence shown here is derived from an EMBL/GenBank/DDBJ whole genome shotgun (WGS) entry which is preliminary data.</text>
</comment>
<proteinExistence type="inferred from homology"/>
<organism evidence="5 6">
    <name type="scientific">Cuscuta australis</name>
    <dbReference type="NCBI Taxonomy" id="267555"/>
    <lineage>
        <taxon>Eukaryota</taxon>
        <taxon>Viridiplantae</taxon>
        <taxon>Streptophyta</taxon>
        <taxon>Embryophyta</taxon>
        <taxon>Tracheophyta</taxon>
        <taxon>Spermatophyta</taxon>
        <taxon>Magnoliopsida</taxon>
        <taxon>eudicotyledons</taxon>
        <taxon>Gunneridae</taxon>
        <taxon>Pentapetalae</taxon>
        <taxon>asterids</taxon>
        <taxon>lamiids</taxon>
        <taxon>Solanales</taxon>
        <taxon>Convolvulaceae</taxon>
        <taxon>Cuscuteae</taxon>
        <taxon>Cuscuta</taxon>
        <taxon>Cuscuta subgen. Grammica</taxon>
        <taxon>Cuscuta sect. Cleistogrammica</taxon>
    </lineage>
</organism>
<comment type="similarity">
    <text evidence="1">Belongs to the peptidase S8 family.</text>
</comment>
<dbReference type="EMBL" id="NQVE01000204">
    <property type="protein sequence ID" value="RAL38929.1"/>
    <property type="molecule type" value="Genomic_DNA"/>
</dbReference>
<keyword evidence="4" id="KW-0812">Transmembrane</keyword>
<gene>
    <name evidence="5" type="ORF">DM860_014755</name>
</gene>
<protein>
    <submittedName>
        <fullName evidence="5">Uncharacterized protein</fullName>
    </submittedName>
</protein>
<keyword evidence="6" id="KW-1185">Reference proteome</keyword>
<feature type="compositionally biased region" description="Basic and acidic residues" evidence="3">
    <location>
        <begin position="86"/>
        <end position="95"/>
    </location>
</feature>